<dbReference type="EC" id="3.1.4.46" evidence="2"/>
<dbReference type="Pfam" id="PF03009">
    <property type="entry name" value="GDPD"/>
    <property type="match status" value="1"/>
</dbReference>
<organism evidence="10 11">
    <name type="scientific">Streptosporangium pseudovulgare</name>
    <dbReference type="NCBI Taxonomy" id="35765"/>
    <lineage>
        <taxon>Bacteria</taxon>
        <taxon>Bacillati</taxon>
        <taxon>Actinomycetota</taxon>
        <taxon>Actinomycetes</taxon>
        <taxon>Streptosporangiales</taxon>
        <taxon>Streptosporangiaceae</taxon>
        <taxon>Streptosporangium</taxon>
    </lineage>
</organism>
<evidence type="ECO:0000256" key="2">
    <source>
        <dbReference type="ARBA" id="ARBA00012247"/>
    </source>
</evidence>
<evidence type="ECO:0000256" key="4">
    <source>
        <dbReference type="ARBA" id="ARBA00022798"/>
    </source>
</evidence>
<evidence type="ECO:0000313" key="11">
    <source>
        <dbReference type="Proteomes" id="UP000611554"/>
    </source>
</evidence>
<evidence type="ECO:0000256" key="7">
    <source>
        <dbReference type="SAM" id="MobiDB-lite"/>
    </source>
</evidence>
<keyword evidence="3 8" id="KW-0732">Signal</keyword>
<feature type="signal peptide" evidence="8">
    <location>
        <begin position="1"/>
        <end position="19"/>
    </location>
</feature>
<dbReference type="EMBL" id="BMQJ01000009">
    <property type="protein sequence ID" value="GGQ03939.1"/>
    <property type="molecule type" value="Genomic_DNA"/>
</dbReference>
<keyword evidence="4" id="KW-0319">Glycerol metabolism</keyword>
<evidence type="ECO:0000256" key="5">
    <source>
        <dbReference type="ARBA" id="ARBA00022801"/>
    </source>
</evidence>
<comment type="similarity">
    <text evidence="1">Belongs to the glycerophosphoryl diester phosphodiesterase family.</text>
</comment>
<dbReference type="Proteomes" id="UP000611554">
    <property type="component" value="Unassembled WGS sequence"/>
</dbReference>
<evidence type="ECO:0000259" key="9">
    <source>
        <dbReference type="PROSITE" id="PS51704"/>
    </source>
</evidence>
<evidence type="ECO:0000313" key="10">
    <source>
        <dbReference type="EMBL" id="GGQ03939.1"/>
    </source>
</evidence>
<keyword evidence="11" id="KW-1185">Reference proteome</keyword>
<protein>
    <recommendedName>
        <fullName evidence="2">glycerophosphodiester phosphodiesterase</fullName>
        <ecNumber evidence="2">3.1.4.46</ecNumber>
    </recommendedName>
</protein>
<feature type="region of interest" description="Disordered" evidence="7">
    <location>
        <begin position="50"/>
        <end position="128"/>
    </location>
</feature>
<dbReference type="SUPFAM" id="SSF51695">
    <property type="entry name" value="PLC-like phosphodiesterases"/>
    <property type="match status" value="1"/>
</dbReference>
<dbReference type="InterPro" id="IPR017946">
    <property type="entry name" value="PLC-like_Pdiesterase_TIM-brl"/>
</dbReference>
<gene>
    <name evidence="10" type="ORF">GCM10010140_37520</name>
</gene>
<reference evidence="11" key="1">
    <citation type="journal article" date="2019" name="Int. J. Syst. Evol. Microbiol.">
        <title>The Global Catalogue of Microorganisms (GCM) 10K type strain sequencing project: providing services to taxonomists for standard genome sequencing and annotation.</title>
        <authorList>
            <consortium name="The Broad Institute Genomics Platform"/>
            <consortium name="The Broad Institute Genome Sequencing Center for Infectious Disease"/>
            <person name="Wu L."/>
            <person name="Ma J."/>
        </authorList>
    </citation>
    <scope>NUCLEOTIDE SEQUENCE [LARGE SCALE GENOMIC DNA]</scope>
    <source>
        <strain evidence="11">JCM 3115</strain>
    </source>
</reference>
<feature type="chain" id="PRO_5045867966" description="glycerophosphodiester phosphodiesterase" evidence="8">
    <location>
        <begin position="20"/>
        <end position="499"/>
    </location>
</feature>
<evidence type="ECO:0000256" key="3">
    <source>
        <dbReference type="ARBA" id="ARBA00022729"/>
    </source>
</evidence>
<keyword evidence="5" id="KW-0378">Hydrolase</keyword>
<evidence type="ECO:0000256" key="6">
    <source>
        <dbReference type="ARBA" id="ARBA00047512"/>
    </source>
</evidence>
<dbReference type="Gene3D" id="3.20.20.190">
    <property type="entry name" value="Phosphatidylinositol (PI) phosphodiesterase"/>
    <property type="match status" value="1"/>
</dbReference>
<name>A0ABQ2R1L5_9ACTN</name>
<dbReference type="PANTHER" id="PTHR43620">
    <property type="entry name" value="GLYCEROPHOSPHORYL DIESTER PHOSPHODIESTERASE"/>
    <property type="match status" value="1"/>
</dbReference>
<evidence type="ECO:0000256" key="1">
    <source>
        <dbReference type="ARBA" id="ARBA00007277"/>
    </source>
</evidence>
<sequence>MTLVSTVRAGAAALLIAVAAVGALNHQNAGGRHGRPGGDRHHVKSLFDRHGKSLFDRHGKSPGGWRTRSRTGWHPRQGAVRRAQTESGRHARPGGGRPATHRDSDADEYRNSGGESSTRSTSEHRVSSAADWRLVPLDGRTMRPVAYRAEHQGGAAGGVGGVERHGRTPIVIAHRGASALRPEHTLLAYNLAVRSGADYIEPDLVSTKDHVLVARHENELSQTTDVALHPEFAARRTTKVINGVRRTGWFTEDFTLAELRTLRARERHPGRRGGSVYDGRATIPTLDEIVRLAQRRGVGVYAETKFPSYFASIGLPLEEPLLAAFSRYGWDDAADPVFVESFETGNLRKLGTMTHLRLIQFIGGRRAPFDLVAAGDTRTYDDMVTPEGLREIAGYADGIGVNTRRIVPRTPDGRLGPPTSLVDDAHAAGLLVHVSTVRAQNGRLPADYRRGDPAVKGYRGAAGDVAGWLDRLYGLKVDGVFADDPGVARAARDRLFPGV</sequence>
<comment type="caution">
    <text evidence="10">The sequence shown here is derived from an EMBL/GenBank/DDBJ whole genome shotgun (WGS) entry which is preliminary data.</text>
</comment>
<feature type="domain" description="GP-PDE" evidence="9">
    <location>
        <begin position="169"/>
        <end position="492"/>
    </location>
</feature>
<dbReference type="PANTHER" id="PTHR43620:SF7">
    <property type="entry name" value="GLYCEROPHOSPHODIESTER PHOSPHODIESTERASE GDPD5-RELATED"/>
    <property type="match status" value="1"/>
</dbReference>
<accession>A0ABQ2R1L5</accession>
<proteinExistence type="inferred from homology"/>
<feature type="compositionally biased region" description="Basic and acidic residues" evidence="7">
    <location>
        <begin position="100"/>
        <end position="110"/>
    </location>
</feature>
<evidence type="ECO:0000256" key="8">
    <source>
        <dbReference type="SAM" id="SignalP"/>
    </source>
</evidence>
<dbReference type="PROSITE" id="PS51704">
    <property type="entry name" value="GP_PDE"/>
    <property type="match status" value="1"/>
</dbReference>
<dbReference type="CDD" id="cd08602">
    <property type="entry name" value="GDPD_ScGlpQ1_like"/>
    <property type="match status" value="1"/>
</dbReference>
<dbReference type="InterPro" id="IPR030395">
    <property type="entry name" value="GP_PDE_dom"/>
</dbReference>
<comment type="catalytic activity">
    <reaction evidence="6">
        <text>a sn-glycero-3-phosphodiester + H2O = an alcohol + sn-glycerol 3-phosphate + H(+)</text>
        <dbReference type="Rhea" id="RHEA:12969"/>
        <dbReference type="ChEBI" id="CHEBI:15377"/>
        <dbReference type="ChEBI" id="CHEBI:15378"/>
        <dbReference type="ChEBI" id="CHEBI:30879"/>
        <dbReference type="ChEBI" id="CHEBI:57597"/>
        <dbReference type="ChEBI" id="CHEBI:83408"/>
        <dbReference type="EC" id="3.1.4.46"/>
    </reaction>
</comment>
<feature type="compositionally biased region" description="Basic and acidic residues" evidence="7">
    <location>
        <begin position="50"/>
        <end position="59"/>
    </location>
</feature>